<keyword evidence="2" id="KW-0808">Transferase</keyword>
<feature type="transmembrane region" description="Helical" evidence="3">
    <location>
        <begin position="184"/>
        <end position="205"/>
    </location>
</feature>
<evidence type="ECO:0000256" key="2">
    <source>
        <dbReference type="ARBA" id="ARBA00022679"/>
    </source>
</evidence>
<evidence type="ECO:0000313" key="6">
    <source>
        <dbReference type="Proteomes" id="UP001287356"/>
    </source>
</evidence>
<dbReference type="AlphaFoldDB" id="A0AAE0NJR1"/>
<evidence type="ECO:0000256" key="3">
    <source>
        <dbReference type="SAM" id="Phobius"/>
    </source>
</evidence>
<dbReference type="Proteomes" id="UP001287356">
    <property type="component" value="Unassembled WGS sequence"/>
</dbReference>
<dbReference type="GO" id="GO:0016758">
    <property type="term" value="F:hexosyltransferase activity"/>
    <property type="evidence" value="ECO:0007669"/>
    <property type="project" value="UniProtKB-ARBA"/>
</dbReference>
<dbReference type="GO" id="GO:0008194">
    <property type="term" value="F:UDP-glycosyltransferase activity"/>
    <property type="evidence" value="ECO:0007669"/>
    <property type="project" value="InterPro"/>
</dbReference>
<keyword evidence="1" id="KW-0328">Glycosyltransferase</keyword>
<name>A0AAE0NJR1_9PEZI</name>
<dbReference type="SUPFAM" id="SSF53756">
    <property type="entry name" value="UDP-Glycosyltransferase/glycogen phosphorylase"/>
    <property type="match status" value="1"/>
</dbReference>
<evidence type="ECO:0000256" key="1">
    <source>
        <dbReference type="ARBA" id="ARBA00022676"/>
    </source>
</evidence>
<dbReference type="CDD" id="cd03784">
    <property type="entry name" value="GT1_Gtf-like"/>
    <property type="match status" value="1"/>
</dbReference>
<evidence type="ECO:0000313" key="5">
    <source>
        <dbReference type="EMBL" id="KAK3382783.1"/>
    </source>
</evidence>
<reference evidence="5" key="2">
    <citation type="submission" date="2023-06" db="EMBL/GenBank/DDBJ databases">
        <authorList>
            <consortium name="Lawrence Berkeley National Laboratory"/>
            <person name="Haridas S."/>
            <person name="Hensen N."/>
            <person name="Bonometti L."/>
            <person name="Westerberg I."/>
            <person name="Brannstrom I.O."/>
            <person name="Guillou S."/>
            <person name="Cros-Aarteil S."/>
            <person name="Calhoun S."/>
            <person name="Kuo A."/>
            <person name="Mondo S."/>
            <person name="Pangilinan J."/>
            <person name="Riley R."/>
            <person name="Labutti K."/>
            <person name="Andreopoulos B."/>
            <person name="Lipzen A."/>
            <person name="Chen C."/>
            <person name="Yanf M."/>
            <person name="Daum C."/>
            <person name="Ng V."/>
            <person name="Clum A."/>
            <person name="Steindorff A."/>
            <person name="Ohm R."/>
            <person name="Martin F."/>
            <person name="Silar P."/>
            <person name="Natvig D."/>
            <person name="Lalanne C."/>
            <person name="Gautier V."/>
            <person name="Ament-Velasquez S.L."/>
            <person name="Kruys A."/>
            <person name="Hutchinson M.I."/>
            <person name="Powell A.J."/>
            <person name="Barry K."/>
            <person name="Miller A.N."/>
            <person name="Grigoriev I.V."/>
            <person name="Debuchy R."/>
            <person name="Gladieux P."/>
            <person name="Thoren M.H."/>
            <person name="Johannesson H."/>
        </authorList>
    </citation>
    <scope>NUCLEOTIDE SEQUENCE</scope>
    <source>
        <strain evidence="5">CBS 958.72</strain>
    </source>
</reference>
<keyword evidence="3" id="KW-0812">Transmembrane</keyword>
<keyword evidence="6" id="KW-1185">Reference proteome</keyword>
<dbReference type="Pfam" id="PF06722">
    <property type="entry name" value="EryCIII-like_C"/>
    <property type="match status" value="1"/>
</dbReference>
<reference evidence="5" key="1">
    <citation type="journal article" date="2023" name="Mol. Phylogenet. Evol.">
        <title>Genome-scale phylogeny and comparative genomics of the fungal order Sordariales.</title>
        <authorList>
            <person name="Hensen N."/>
            <person name="Bonometti L."/>
            <person name="Westerberg I."/>
            <person name="Brannstrom I.O."/>
            <person name="Guillou S."/>
            <person name="Cros-Aarteil S."/>
            <person name="Calhoun S."/>
            <person name="Haridas S."/>
            <person name="Kuo A."/>
            <person name="Mondo S."/>
            <person name="Pangilinan J."/>
            <person name="Riley R."/>
            <person name="LaButti K."/>
            <person name="Andreopoulos B."/>
            <person name="Lipzen A."/>
            <person name="Chen C."/>
            <person name="Yan M."/>
            <person name="Daum C."/>
            <person name="Ng V."/>
            <person name="Clum A."/>
            <person name="Steindorff A."/>
            <person name="Ohm R.A."/>
            <person name="Martin F."/>
            <person name="Silar P."/>
            <person name="Natvig D.O."/>
            <person name="Lalanne C."/>
            <person name="Gautier V."/>
            <person name="Ament-Velasquez S.L."/>
            <person name="Kruys A."/>
            <person name="Hutchinson M.I."/>
            <person name="Powell A.J."/>
            <person name="Barry K."/>
            <person name="Miller A.N."/>
            <person name="Grigoriev I.V."/>
            <person name="Debuchy R."/>
            <person name="Gladieux P."/>
            <person name="Hiltunen Thoren M."/>
            <person name="Johannesson H."/>
        </authorList>
    </citation>
    <scope>NUCLEOTIDE SEQUENCE</scope>
    <source>
        <strain evidence="5">CBS 958.72</strain>
    </source>
</reference>
<dbReference type="Gene3D" id="3.40.50.2000">
    <property type="entry name" value="Glycogen Phosphorylase B"/>
    <property type="match status" value="2"/>
</dbReference>
<gene>
    <name evidence="5" type="ORF">B0T24DRAFT_645364</name>
</gene>
<keyword evidence="3" id="KW-0472">Membrane</keyword>
<dbReference type="InterPro" id="IPR010610">
    <property type="entry name" value="EryCIII-like_C"/>
</dbReference>
<sequence length="492" mass="54185">MQMRFPRRKVLLLTNSELGQANVFLATSHALLQLGAEVHFASFPAIESSVTALSRDIVFHAVDGVDMKTAYPRAEVEGSGLEGKTPRFYTMPAVLRICLHTTMPWSGPQYVDIYRSIVGILQQVAPNIIAVDPAFSPAVTACRHMGERFLILAPNTIKDFAISYQPPGDVFWTYPCIASGLPFPIPWCYVLLNIYYVALALAICWGDRRLREVKQYIRDYTAGDMVGLEDLNQRPPPGVKYLVANLPDLEFPLRTSPPHIIPCGPIIRPAEPVSQTDPDLASWLSRGPTVYINLGTHAKTTEATAVEIAKSLVLLLHEAARETGRETGEKKMKEKLAGLQVLWKLTRKGQYDNRRLTQVLGREMELDRVRVVGWVKAEPPAVLAHEGIVCAMHHGGANSFLEAVAAGVPQVVLPVWIDCFDFANRCEFLGVGRWGNKSTPPRCRAPELGPVLVDVVLGPKSAGYRARAAELASLCAREPGRTKAARVILGEI</sequence>
<protein>
    <submittedName>
        <fullName evidence="5">Glycosyltransferase family 1 protein</fullName>
    </submittedName>
</protein>
<organism evidence="5 6">
    <name type="scientific">Lasiosphaeria ovina</name>
    <dbReference type="NCBI Taxonomy" id="92902"/>
    <lineage>
        <taxon>Eukaryota</taxon>
        <taxon>Fungi</taxon>
        <taxon>Dikarya</taxon>
        <taxon>Ascomycota</taxon>
        <taxon>Pezizomycotina</taxon>
        <taxon>Sordariomycetes</taxon>
        <taxon>Sordariomycetidae</taxon>
        <taxon>Sordariales</taxon>
        <taxon>Lasiosphaeriaceae</taxon>
        <taxon>Lasiosphaeria</taxon>
    </lineage>
</organism>
<feature type="domain" description="Erythromycin biosynthesis protein CIII-like C-terminal" evidence="4">
    <location>
        <begin position="367"/>
        <end position="479"/>
    </location>
</feature>
<dbReference type="PANTHER" id="PTHR48043">
    <property type="entry name" value="EG:EG0003.4 PROTEIN-RELATED"/>
    <property type="match status" value="1"/>
</dbReference>
<dbReference type="PANTHER" id="PTHR48043:SF145">
    <property type="entry name" value="FI06409P-RELATED"/>
    <property type="match status" value="1"/>
</dbReference>
<comment type="caution">
    <text evidence="5">The sequence shown here is derived from an EMBL/GenBank/DDBJ whole genome shotgun (WGS) entry which is preliminary data.</text>
</comment>
<evidence type="ECO:0000259" key="4">
    <source>
        <dbReference type="Pfam" id="PF06722"/>
    </source>
</evidence>
<accession>A0AAE0NJR1</accession>
<keyword evidence="3" id="KW-1133">Transmembrane helix</keyword>
<dbReference type="InterPro" id="IPR050271">
    <property type="entry name" value="UDP-glycosyltransferase"/>
</dbReference>
<dbReference type="InterPro" id="IPR002213">
    <property type="entry name" value="UDP_glucos_trans"/>
</dbReference>
<proteinExistence type="predicted"/>
<dbReference type="EMBL" id="JAULSN010000001">
    <property type="protein sequence ID" value="KAK3382783.1"/>
    <property type="molecule type" value="Genomic_DNA"/>
</dbReference>